<dbReference type="Gene3D" id="3.30.470.10">
    <property type="match status" value="1"/>
</dbReference>
<protein>
    <recommendedName>
        <fullName evidence="11">Branched-chain-amino-acid aminotransferase</fullName>
        <ecNumber evidence="11">2.6.1.42</ecNumber>
    </recommendedName>
</protein>
<dbReference type="PIRSF" id="PIRSF006468">
    <property type="entry name" value="BCAT1"/>
    <property type="match status" value="1"/>
</dbReference>
<dbReference type="InterPro" id="IPR036038">
    <property type="entry name" value="Aminotransferase-like"/>
</dbReference>
<comment type="cofactor">
    <cofactor evidence="1 10">
        <name>pyridoxal 5'-phosphate</name>
        <dbReference type="ChEBI" id="CHEBI:597326"/>
    </cofactor>
</comment>
<dbReference type="OrthoDB" id="1732691at2759"/>
<dbReference type="InterPro" id="IPR018300">
    <property type="entry name" value="Aminotrans_IV_CS"/>
</dbReference>
<evidence type="ECO:0000256" key="7">
    <source>
        <dbReference type="ARBA" id="ARBA00023304"/>
    </source>
</evidence>
<evidence type="ECO:0000256" key="3">
    <source>
        <dbReference type="ARBA" id="ARBA00022576"/>
    </source>
</evidence>
<evidence type="ECO:0000256" key="4">
    <source>
        <dbReference type="ARBA" id="ARBA00022605"/>
    </source>
</evidence>
<dbReference type="InterPro" id="IPR043132">
    <property type="entry name" value="BCAT-like_C"/>
</dbReference>
<evidence type="ECO:0000256" key="10">
    <source>
        <dbReference type="RuleBase" id="RU004516"/>
    </source>
</evidence>
<evidence type="ECO:0000256" key="6">
    <source>
        <dbReference type="ARBA" id="ARBA00022898"/>
    </source>
</evidence>
<evidence type="ECO:0000256" key="2">
    <source>
        <dbReference type="ARBA" id="ARBA00009320"/>
    </source>
</evidence>
<sequence length="330" mass="36345">MLVIEWTSKEGWGDPGIIPYQELRLDPAVCALQYASSCFEGMKAYKDRDGGLRLFRPEKNMARLNSSSARLALPTFDSDAVIALISELCNLESRFVPSERGYSLYLRPTIIGTESGLGVGPPSSALLYVIASPSGPFWATGFKAIQLEATDSVRAWPGGVGDKKVGANYAPCVLPQREAALNGSQQNLWLFGEEEFLTEVGSMNLFVAMKDKDSGRKQLITAPLDGTILEGVTRDSVLTLARERLNDWDVIERKLTMGELAEAADEGRLLEVFGSGTAVIISPVRSIFWKRTQRFIPCGLPEDEESGPVAKAMFDWILSIQHGDEEHPWR</sequence>
<dbReference type="InterPro" id="IPR001544">
    <property type="entry name" value="Aminotrans_IV"/>
</dbReference>
<dbReference type="GO" id="GO:0004084">
    <property type="term" value="F:branched-chain-amino-acid transaminase activity"/>
    <property type="evidence" value="ECO:0007669"/>
    <property type="project" value="UniProtKB-EC"/>
</dbReference>
<evidence type="ECO:0000313" key="12">
    <source>
        <dbReference type="EMBL" id="KAB2572917.1"/>
    </source>
</evidence>
<dbReference type="Proteomes" id="UP000325902">
    <property type="component" value="Unassembled WGS sequence"/>
</dbReference>
<dbReference type="EMBL" id="VCHE01000069">
    <property type="protein sequence ID" value="KAB2572917.1"/>
    <property type="molecule type" value="Genomic_DNA"/>
</dbReference>
<evidence type="ECO:0000256" key="1">
    <source>
        <dbReference type="ARBA" id="ARBA00001933"/>
    </source>
</evidence>
<accession>A0A5N5D5P2</accession>
<dbReference type="FunFam" id="3.20.10.10:FF:000004">
    <property type="entry name" value="Branched-chain-amino-acid aminotransferase"/>
    <property type="match status" value="1"/>
</dbReference>
<comment type="similarity">
    <text evidence="2 9">Belongs to the class-IV pyridoxal-phosphate-dependent aminotransferase family.</text>
</comment>
<evidence type="ECO:0000256" key="11">
    <source>
        <dbReference type="RuleBase" id="RU004517"/>
    </source>
</evidence>
<comment type="caution">
    <text evidence="12">The sequence shown here is derived from an EMBL/GenBank/DDBJ whole genome shotgun (WGS) entry which is preliminary data.</text>
</comment>
<organism evidence="12 13">
    <name type="scientific">Lasiodiplodia theobromae</name>
    <dbReference type="NCBI Taxonomy" id="45133"/>
    <lineage>
        <taxon>Eukaryota</taxon>
        <taxon>Fungi</taxon>
        <taxon>Dikarya</taxon>
        <taxon>Ascomycota</taxon>
        <taxon>Pezizomycotina</taxon>
        <taxon>Dothideomycetes</taxon>
        <taxon>Dothideomycetes incertae sedis</taxon>
        <taxon>Botryosphaeriales</taxon>
        <taxon>Botryosphaeriaceae</taxon>
        <taxon>Lasiodiplodia</taxon>
    </lineage>
</organism>
<keyword evidence="5 11" id="KW-0808">Transferase</keyword>
<dbReference type="PANTHER" id="PTHR11825">
    <property type="entry name" value="SUBGROUP IIII AMINOTRANSFERASE"/>
    <property type="match status" value="1"/>
</dbReference>
<dbReference type="Pfam" id="PF01063">
    <property type="entry name" value="Aminotran_4"/>
    <property type="match status" value="1"/>
</dbReference>
<keyword evidence="7 11" id="KW-0100">Branched-chain amino acid biosynthesis</keyword>
<reference evidence="12 13" key="1">
    <citation type="journal article" date="2019" name="Sci. Rep.">
        <title>A multi-omics analysis of the grapevine pathogen Lasiodiplodia theobromae reveals that temperature affects the expression of virulence- and pathogenicity-related genes.</title>
        <authorList>
            <person name="Felix C."/>
            <person name="Meneses R."/>
            <person name="Goncalves M.F.M."/>
            <person name="Tilleman L."/>
            <person name="Duarte A.S."/>
            <person name="Jorrin-Novo J.V."/>
            <person name="Van de Peer Y."/>
            <person name="Deforce D."/>
            <person name="Van Nieuwerburgh F."/>
            <person name="Esteves A.C."/>
            <person name="Alves A."/>
        </authorList>
    </citation>
    <scope>NUCLEOTIDE SEQUENCE [LARGE SCALE GENOMIC DNA]</scope>
    <source>
        <strain evidence="12 13">LA-SOL3</strain>
    </source>
</reference>
<comment type="catalytic activity">
    <reaction evidence="11">
        <text>L-isoleucine + 2-oxoglutarate = (S)-3-methyl-2-oxopentanoate + L-glutamate</text>
        <dbReference type="Rhea" id="RHEA:24801"/>
        <dbReference type="ChEBI" id="CHEBI:16810"/>
        <dbReference type="ChEBI" id="CHEBI:29985"/>
        <dbReference type="ChEBI" id="CHEBI:35146"/>
        <dbReference type="ChEBI" id="CHEBI:58045"/>
        <dbReference type="EC" id="2.6.1.42"/>
    </reaction>
</comment>
<evidence type="ECO:0000256" key="5">
    <source>
        <dbReference type="ARBA" id="ARBA00022679"/>
    </source>
</evidence>
<dbReference type="Gene3D" id="3.20.10.10">
    <property type="entry name" value="D-amino Acid Aminotransferase, subunit A, domain 2"/>
    <property type="match status" value="1"/>
</dbReference>
<keyword evidence="13" id="KW-1185">Reference proteome</keyword>
<dbReference type="InterPro" id="IPR043131">
    <property type="entry name" value="BCAT-like_N"/>
</dbReference>
<dbReference type="AlphaFoldDB" id="A0A5N5D5P2"/>
<feature type="modified residue" description="N6-(pyridoxal phosphate)lysine" evidence="8">
    <location>
        <position position="164"/>
    </location>
</feature>
<dbReference type="EC" id="2.6.1.42" evidence="11"/>
<comment type="catalytic activity">
    <reaction evidence="11">
        <text>L-valine + 2-oxoglutarate = 3-methyl-2-oxobutanoate + L-glutamate</text>
        <dbReference type="Rhea" id="RHEA:24813"/>
        <dbReference type="ChEBI" id="CHEBI:11851"/>
        <dbReference type="ChEBI" id="CHEBI:16810"/>
        <dbReference type="ChEBI" id="CHEBI:29985"/>
        <dbReference type="ChEBI" id="CHEBI:57762"/>
        <dbReference type="EC" id="2.6.1.42"/>
    </reaction>
</comment>
<dbReference type="NCBIfam" id="NF009897">
    <property type="entry name" value="PRK13357.1"/>
    <property type="match status" value="1"/>
</dbReference>
<evidence type="ECO:0000256" key="9">
    <source>
        <dbReference type="RuleBase" id="RU004106"/>
    </source>
</evidence>
<dbReference type="GO" id="GO:0009099">
    <property type="term" value="P:L-valine biosynthetic process"/>
    <property type="evidence" value="ECO:0007669"/>
    <property type="project" value="TreeGrafter"/>
</dbReference>
<dbReference type="InterPro" id="IPR033939">
    <property type="entry name" value="BCAT_family"/>
</dbReference>
<gene>
    <name evidence="12" type="primary">BAT2_1</name>
    <name evidence="12" type="ORF">DBV05_g8444</name>
</gene>
<evidence type="ECO:0000313" key="13">
    <source>
        <dbReference type="Proteomes" id="UP000325902"/>
    </source>
</evidence>
<keyword evidence="3 11" id="KW-0032">Aminotransferase</keyword>
<dbReference type="InterPro" id="IPR005786">
    <property type="entry name" value="B_amino_transII"/>
</dbReference>
<name>A0A5N5D5P2_9PEZI</name>
<proteinExistence type="inferred from homology"/>
<dbReference type="CDD" id="cd01557">
    <property type="entry name" value="BCAT_beta_family"/>
    <property type="match status" value="1"/>
</dbReference>
<dbReference type="SUPFAM" id="SSF56752">
    <property type="entry name" value="D-aminoacid aminotransferase-like PLP-dependent enzymes"/>
    <property type="match status" value="1"/>
</dbReference>
<dbReference type="PROSITE" id="PS00770">
    <property type="entry name" value="AA_TRANSFER_CLASS_4"/>
    <property type="match status" value="1"/>
</dbReference>
<dbReference type="GO" id="GO:0009098">
    <property type="term" value="P:L-leucine biosynthetic process"/>
    <property type="evidence" value="ECO:0007669"/>
    <property type="project" value="TreeGrafter"/>
</dbReference>
<dbReference type="GO" id="GO:0005739">
    <property type="term" value="C:mitochondrion"/>
    <property type="evidence" value="ECO:0007669"/>
    <property type="project" value="TreeGrafter"/>
</dbReference>
<comment type="catalytic activity">
    <reaction evidence="11">
        <text>L-leucine + 2-oxoglutarate = 4-methyl-2-oxopentanoate + L-glutamate</text>
        <dbReference type="Rhea" id="RHEA:18321"/>
        <dbReference type="ChEBI" id="CHEBI:16810"/>
        <dbReference type="ChEBI" id="CHEBI:17865"/>
        <dbReference type="ChEBI" id="CHEBI:29985"/>
        <dbReference type="ChEBI" id="CHEBI:57427"/>
        <dbReference type="EC" id="2.6.1.42"/>
    </reaction>
</comment>
<dbReference type="NCBIfam" id="TIGR01123">
    <property type="entry name" value="ilvE_II"/>
    <property type="match status" value="1"/>
</dbReference>
<dbReference type="PANTHER" id="PTHR11825:SF44">
    <property type="entry name" value="BRANCHED-CHAIN-AMINO-ACID AMINOTRANSFERASE"/>
    <property type="match status" value="1"/>
</dbReference>
<keyword evidence="6 10" id="KW-0663">Pyridoxal phosphate</keyword>
<evidence type="ECO:0000256" key="8">
    <source>
        <dbReference type="PIRSR" id="PIRSR006468-1"/>
    </source>
</evidence>
<keyword evidence="4 11" id="KW-0028">Amino-acid biosynthesis</keyword>